<dbReference type="GO" id="GO:0043190">
    <property type="term" value="C:ATP-binding cassette (ABC) transporter complex"/>
    <property type="evidence" value="ECO:0007669"/>
    <property type="project" value="InterPro"/>
</dbReference>
<organism evidence="6 7">
    <name type="scientific">Romboutsia maritimum</name>
    <dbReference type="NCBI Taxonomy" id="2020948"/>
    <lineage>
        <taxon>Bacteria</taxon>
        <taxon>Bacillati</taxon>
        <taxon>Bacillota</taxon>
        <taxon>Clostridia</taxon>
        <taxon>Peptostreptococcales</taxon>
        <taxon>Peptostreptococcaceae</taxon>
        <taxon>Romboutsia</taxon>
    </lineage>
</organism>
<keyword evidence="2" id="KW-0813">Transport</keyword>
<dbReference type="SUPFAM" id="SSF53850">
    <property type="entry name" value="Periplasmic binding protein-like II"/>
    <property type="match status" value="1"/>
</dbReference>
<dbReference type="GO" id="GO:0015833">
    <property type="term" value="P:peptide transport"/>
    <property type="evidence" value="ECO:0007669"/>
    <property type="project" value="TreeGrafter"/>
</dbReference>
<dbReference type="PROSITE" id="PS51257">
    <property type="entry name" value="PROKAR_LIPOPROTEIN"/>
    <property type="match status" value="1"/>
</dbReference>
<evidence type="ECO:0000259" key="5">
    <source>
        <dbReference type="Pfam" id="PF00496"/>
    </source>
</evidence>
<evidence type="ECO:0000256" key="1">
    <source>
        <dbReference type="ARBA" id="ARBA00005695"/>
    </source>
</evidence>
<dbReference type="Gene3D" id="3.40.190.10">
    <property type="entry name" value="Periplasmic binding protein-like II"/>
    <property type="match status" value="1"/>
</dbReference>
<dbReference type="OrthoDB" id="9772924at2"/>
<dbReference type="GO" id="GO:0042597">
    <property type="term" value="C:periplasmic space"/>
    <property type="evidence" value="ECO:0007669"/>
    <property type="project" value="UniProtKB-ARBA"/>
</dbReference>
<name>A0A371ITA6_9FIRM</name>
<evidence type="ECO:0000256" key="3">
    <source>
        <dbReference type="ARBA" id="ARBA00022729"/>
    </source>
</evidence>
<sequence>MKLKRLKVMSLVMILSLMAGCSSTGGNSDKKEDSKASKNEKVLVYGSGDYTGINPALFEHGEINSLIFNGLTAHDKDNKIIPCLAKSWELDKATNTYTFKLRDDVKWHDGEKFTAKDVKFTLDTIMNPKNASEIASNYEDITKIEIVDDTTIKITLKAPNVAMLDYLVVGILPQHKLEGKDIATDEFNQNPIGTGPFKLEKWNKGQDITLAKNEDYFVTKNQGKQVGLDKVVFKIVVDAKAKAMQLKSGELDLAQVTPKDMATFEGNKDFNVNIMKTADYRGIMYNFNAPLFKNNKELPNALSYAIDRKAILDSVLLGHGQIAYSPLQAGSYNNPDIEKFDYNPEKAKQELEKGGWKQNSDGIYEKNGTKLSFEIVCGEGDQVRIDMANICAQQLKKIGVDAKVAVNAKVDWEHQDSFLIGWGSPFDPDDHTYKVFGTEKGANYNAYSNTKIDGILQKARETDVDADRVKYYKEFQEEMTKDMPYTFISYIDAIYVGKNNISGITPETVLGHHGVGIFWNVADWTIK</sequence>
<gene>
    <name evidence="6" type="ORF">CHF27_007055</name>
</gene>
<dbReference type="PIRSF" id="PIRSF002741">
    <property type="entry name" value="MppA"/>
    <property type="match status" value="1"/>
</dbReference>
<dbReference type="FunFam" id="3.90.76.10:FF:000004">
    <property type="entry name" value="Peptide ABC transporter substrate-binding protein"/>
    <property type="match status" value="1"/>
</dbReference>
<feature type="domain" description="Solute-binding protein family 5" evidence="5">
    <location>
        <begin position="79"/>
        <end position="441"/>
    </location>
</feature>
<keyword evidence="3 4" id="KW-0732">Signal</keyword>
<dbReference type="Gene3D" id="3.10.105.10">
    <property type="entry name" value="Dipeptide-binding Protein, Domain 3"/>
    <property type="match status" value="1"/>
</dbReference>
<feature type="signal peptide" evidence="4">
    <location>
        <begin position="1"/>
        <end position="19"/>
    </location>
</feature>
<comment type="similarity">
    <text evidence="1">Belongs to the bacterial solute-binding protein 5 family.</text>
</comment>
<accession>A0A371ITA6</accession>
<dbReference type="PANTHER" id="PTHR30290:SF9">
    <property type="entry name" value="OLIGOPEPTIDE-BINDING PROTEIN APPA"/>
    <property type="match status" value="1"/>
</dbReference>
<dbReference type="GO" id="GO:1904680">
    <property type="term" value="F:peptide transmembrane transporter activity"/>
    <property type="evidence" value="ECO:0007669"/>
    <property type="project" value="TreeGrafter"/>
</dbReference>
<reference evidence="6 7" key="1">
    <citation type="journal article" date="2017" name="Genome Announc.">
        <title>Draft Genome Sequence of Romboutsia maritimum sp. nov. Strain CCRI-22766(T), Isolated from Coastal Estuarine Mud.</title>
        <authorList>
            <person name="Maheux A.F."/>
            <person name="Boudreau D.K."/>
            <person name="Berube E."/>
            <person name="Boissinot M."/>
            <person name="Raymond F."/>
            <person name="Brodeur S."/>
            <person name="Corbeil J."/>
            <person name="Brightwell G."/>
            <person name="Broda D."/>
            <person name="Omar R.F."/>
            <person name="Bergeron M.G."/>
        </authorList>
    </citation>
    <scope>NUCLEOTIDE SEQUENCE [LARGE SCALE GENOMIC DNA]</scope>
    <source>
        <strain evidence="6 7">CCRI-22766</strain>
    </source>
</reference>
<feature type="chain" id="PRO_5039641418" evidence="4">
    <location>
        <begin position="20"/>
        <end position="527"/>
    </location>
</feature>
<dbReference type="EMBL" id="NOJZ02000009">
    <property type="protein sequence ID" value="RDY23685.1"/>
    <property type="molecule type" value="Genomic_DNA"/>
</dbReference>
<dbReference type="Gene3D" id="3.90.76.10">
    <property type="entry name" value="Dipeptide-binding Protein, Domain 1"/>
    <property type="match status" value="1"/>
</dbReference>
<keyword evidence="7" id="KW-1185">Reference proteome</keyword>
<dbReference type="InterPro" id="IPR000914">
    <property type="entry name" value="SBP_5_dom"/>
</dbReference>
<evidence type="ECO:0000313" key="6">
    <source>
        <dbReference type="EMBL" id="RDY23685.1"/>
    </source>
</evidence>
<evidence type="ECO:0000256" key="2">
    <source>
        <dbReference type="ARBA" id="ARBA00022448"/>
    </source>
</evidence>
<comment type="caution">
    <text evidence="6">The sequence shown here is derived from an EMBL/GenBank/DDBJ whole genome shotgun (WGS) entry which is preliminary data.</text>
</comment>
<dbReference type="InterPro" id="IPR030678">
    <property type="entry name" value="Peptide/Ni-bd"/>
</dbReference>
<dbReference type="RefSeq" id="WP_095405852.1">
    <property type="nucleotide sequence ID" value="NZ_NOJZ02000009.1"/>
</dbReference>
<protein>
    <submittedName>
        <fullName evidence="6">ABC transporter substrate-binding protein</fullName>
    </submittedName>
</protein>
<dbReference type="Proteomes" id="UP000243494">
    <property type="component" value="Unassembled WGS sequence"/>
</dbReference>
<dbReference type="PANTHER" id="PTHR30290">
    <property type="entry name" value="PERIPLASMIC BINDING COMPONENT OF ABC TRANSPORTER"/>
    <property type="match status" value="1"/>
</dbReference>
<dbReference type="Pfam" id="PF00496">
    <property type="entry name" value="SBP_bac_5"/>
    <property type="match status" value="1"/>
</dbReference>
<evidence type="ECO:0000256" key="4">
    <source>
        <dbReference type="SAM" id="SignalP"/>
    </source>
</evidence>
<dbReference type="InterPro" id="IPR039424">
    <property type="entry name" value="SBP_5"/>
</dbReference>
<proteinExistence type="inferred from homology"/>
<dbReference type="AlphaFoldDB" id="A0A371ITA6"/>
<dbReference type="CDD" id="cd08518">
    <property type="entry name" value="PBP2_NikA_DppA_OppA_like_19"/>
    <property type="match status" value="1"/>
</dbReference>
<evidence type="ECO:0000313" key="7">
    <source>
        <dbReference type="Proteomes" id="UP000243494"/>
    </source>
</evidence>